<dbReference type="RefSeq" id="WP_085051863.1">
    <property type="nucleotide sequence ID" value="NZ_LNQR01000038.1"/>
</dbReference>
<dbReference type="InterPro" id="IPR028994">
    <property type="entry name" value="Integrin_alpha_N"/>
</dbReference>
<reference evidence="1 2" key="1">
    <citation type="submission" date="2015-11" db="EMBL/GenBank/DDBJ databases">
        <authorList>
            <person name="Lin W."/>
        </authorList>
    </citation>
    <scope>NUCLEOTIDE SEQUENCE [LARGE SCALE GENOMIC DNA]</scope>
    <source>
        <strain evidence="1 2">HCH-1</strain>
    </source>
</reference>
<gene>
    <name evidence="1" type="ORF">ASN18_1221</name>
</gene>
<evidence type="ECO:0008006" key="3">
    <source>
        <dbReference type="Google" id="ProtNLM"/>
    </source>
</evidence>
<accession>A0ABR5SGI7</accession>
<dbReference type="SUPFAM" id="SSF69318">
    <property type="entry name" value="Integrin alpha N-terminal domain"/>
    <property type="match status" value="1"/>
</dbReference>
<dbReference type="Proteomes" id="UP000060487">
    <property type="component" value="Unassembled WGS sequence"/>
</dbReference>
<sequence length="335" mass="37171">MLNHTKRITLLTLTLISIALLPIASHALNLSFLPFKKTEMARVFSTNPVLLPVGENAAGKIQIGPSGADVTYNEDGDIIFTGLDKGGRKWQFQTSNFTATDGYKAEMADLDNNGITDLIVYVPVMGMPPAPEFELITLMFDSHGAPIPYSSPGYFQKLFDFNKDKRAEFMHIAYDYNYWITTLYEADGARWKAVNSIKGPEGIRAFPMYFSFTNYRSVPPPGTYPFAFDVSNTKPHAAGRIMSYKWGKDEQQSDAVFVVINTNDGKTLTCKKPFSAILIENGTERRIVTSSASRDAVNTALNDIINENYKLSFFGFNQNATGPAACVSSLIWAKQ</sequence>
<proteinExistence type="predicted"/>
<evidence type="ECO:0000313" key="2">
    <source>
        <dbReference type="Proteomes" id="UP000060487"/>
    </source>
</evidence>
<protein>
    <recommendedName>
        <fullName evidence="3">VCBS repeat-containing protein</fullName>
    </recommendedName>
</protein>
<organism evidence="1 2">
    <name type="scientific">Candidatus Magnetominusculus xianensis</name>
    <dbReference type="NCBI Taxonomy" id="1748249"/>
    <lineage>
        <taxon>Bacteria</taxon>
        <taxon>Pseudomonadati</taxon>
        <taxon>Nitrospirota</taxon>
        <taxon>Nitrospiria</taxon>
        <taxon>Nitrospirales</taxon>
        <taxon>Nitrospiraceae</taxon>
        <taxon>Candidatus Magnetominusculus</taxon>
    </lineage>
</organism>
<name>A0ABR5SGI7_9BACT</name>
<keyword evidence="2" id="KW-1185">Reference proteome</keyword>
<comment type="caution">
    <text evidence="1">The sequence shown here is derived from an EMBL/GenBank/DDBJ whole genome shotgun (WGS) entry which is preliminary data.</text>
</comment>
<evidence type="ECO:0000313" key="1">
    <source>
        <dbReference type="EMBL" id="KWT89591.1"/>
    </source>
</evidence>
<dbReference type="EMBL" id="LNQR01000038">
    <property type="protein sequence ID" value="KWT89591.1"/>
    <property type="molecule type" value="Genomic_DNA"/>
</dbReference>